<dbReference type="EMBL" id="JAIFRP010000026">
    <property type="protein sequence ID" value="KAK2584470.1"/>
    <property type="molecule type" value="Genomic_DNA"/>
</dbReference>
<sequence>MQRVESLSRNEIDIAVGNFRALSCDGKANRFESHGDVKKKTRRKVHRESEKEEEGSCHRIYSNASCIITRKKVRNNSPYRSTSVCVCVCVASIRDDYYPSHRKFITITPIVTNIGEIVLFINYLVETSNVRMTNSEVRGNDLGQTS</sequence>
<reference evidence="1" key="2">
    <citation type="journal article" date="2023" name="Commun. Biol.">
        <title>Intrasexual cuticular hydrocarbon dimorphism in a wasp sheds light on hydrocarbon biosynthesis genes in Hymenoptera.</title>
        <authorList>
            <person name="Moris V.C."/>
            <person name="Podsiadlowski L."/>
            <person name="Martin S."/>
            <person name="Oeyen J.P."/>
            <person name="Donath A."/>
            <person name="Petersen M."/>
            <person name="Wilbrandt J."/>
            <person name="Misof B."/>
            <person name="Liedtke D."/>
            <person name="Thamm M."/>
            <person name="Scheiner R."/>
            <person name="Schmitt T."/>
            <person name="Niehuis O."/>
        </authorList>
    </citation>
    <scope>NUCLEOTIDE SEQUENCE</scope>
    <source>
        <strain evidence="1">GBR_01_08_01A</strain>
    </source>
</reference>
<comment type="caution">
    <text evidence="1">The sequence shown here is derived from an EMBL/GenBank/DDBJ whole genome shotgun (WGS) entry which is preliminary data.</text>
</comment>
<evidence type="ECO:0000313" key="2">
    <source>
        <dbReference type="Proteomes" id="UP001258017"/>
    </source>
</evidence>
<name>A0AAD9RRV2_9HYME</name>
<organism evidence="1 2">
    <name type="scientific">Odynerus spinipes</name>
    <dbReference type="NCBI Taxonomy" id="1348599"/>
    <lineage>
        <taxon>Eukaryota</taxon>
        <taxon>Metazoa</taxon>
        <taxon>Ecdysozoa</taxon>
        <taxon>Arthropoda</taxon>
        <taxon>Hexapoda</taxon>
        <taxon>Insecta</taxon>
        <taxon>Pterygota</taxon>
        <taxon>Neoptera</taxon>
        <taxon>Endopterygota</taxon>
        <taxon>Hymenoptera</taxon>
        <taxon>Apocrita</taxon>
        <taxon>Aculeata</taxon>
        <taxon>Vespoidea</taxon>
        <taxon>Vespidae</taxon>
        <taxon>Eumeninae</taxon>
        <taxon>Odynerus</taxon>
    </lineage>
</organism>
<accession>A0AAD9RRV2</accession>
<proteinExistence type="predicted"/>
<dbReference type="Proteomes" id="UP001258017">
    <property type="component" value="Unassembled WGS sequence"/>
</dbReference>
<protein>
    <submittedName>
        <fullName evidence="1">Uncharacterized protein</fullName>
    </submittedName>
</protein>
<dbReference type="AlphaFoldDB" id="A0AAD9RRV2"/>
<evidence type="ECO:0000313" key="1">
    <source>
        <dbReference type="EMBL" id="KAK2584470.1"/>
    </source>
</evidence>
<reference evidence="1" key="1">
    <citation type="submission" date="2021-08" db="EMBL/GenBank/DDBJ databases">
        <authorList>
            <person name="Misof B."/>
            <person name="Oliver O."/>
            <person name="Podsiadlowski L."/>
            <person name="Donath A."/>
            <person name="Peters R."/>
            <person name="Mayer C."/>
            <person name="Rust J."/>
            <person name="Gunkel S."/>
            <person name="Lesny P."/>
            <person name="Martin S."/>
            <person name="Oeyen J.P."/>
            <person name="Petersen M."/>
            <person name="Panagiotis P."/>
            <person name="Wilbrandt J."/>
            <person name="Tanja T."/>
        </authorList>
    </citation>
    <scope>NUCLEOTIDE SEQUENCE</scope>
    <source>
        <strain evidence="1">GBR_01_08_01A</strain>
        <tissue evidence="1">Thorax + abdomen</tissue>
    </source>
</reference>
<keyword evidence="2" id="KW-1185">Reference proteome</keyword>
<gene>
    <name evidence="1" type="ORF">KPH14_006845</name>
</gene>